<feature type="region of interest" description="Disordered" evidence="2">
    <location>
        <begin position="238"/>
        <end position="257"/>
    </location>
</feature>
<dbReference type="InterPro" id="IPR045358">
    <property type="entry name" value="Ty3_capsid"/>
</dbReference>
<dbReference type="PANTHER" id="PTHR15503">
    <property type="entry name" value="LDOC1 RELATED"/>
    <property type="match status" value="1"/>
</dbReference>
<sequence>MSQPDPFQALVDALRRTLTTNPPSPSPVTSPSPAPAVTAVSTVSSPSPPVYASPMARPAPYSGSAEDCSGFLLQCELVLEMQPHLYPNDTAKIAFIISQLNGKALKWADSIWSQHGAVTQSYSAFISHFREVFGKPLTDSSAGEKLYNLKQGAMSIYDYALQFRTLAAVCGWNEQALITTYRQGLEPRVRLQLAACEDTIGLEKFIQHSIRCATRMQACLQEHQDQFLPIASLCRSEPVSSPEPANEPMDVESSRLTSSERQRRLTLHLCLYCGAPGHIISACPIRPPRPMVSAIIPSLKKMKPLSTVVNLTAADVSITVVALLDSGSAGNFISGALCRQLRLKTSPSPTVYQINSITGRPLSRKQVRRIGGPLKLQVLGAIGFGICLYDLIVTSEALVKGNRVMEASKLLRDSAREILECRQKLKEQLDAMREIIQKLFRMRNLIKNLGGYSLSLTEDGQNIMAYITGTCRDNEVVSWLQGVTHQIEFLNLLRFFLENLGPIPEDLTRPDGGHSDIVFVGHGTIVDQFMPAGGLVPTPNIIDTILYSPWNCSIDSRAAFGIAQGNIQVTDREFYNTSNELYYEPNPLPDRWNSMRRSLHNIPGILLSPVTPEERAWAFFHQFWMNRGMEIDRVVIPYVVPQNMVDAFGAIPLYMYIFVTSFILMLYGKTATVHLAACLDRDGSPLKPVEWKTHGGAMQLVIDWMLLTVLDFKQCFGRWISNKCSVDATVRFRPLAQRRHLVAHKDLDRLKPSVCRDVKAVLTRRREQSIAYYDRKAHTLSTLQQGQTVRMQTARGFDKLAVVQGPASQPNSYVVTSQGRQYTRNRRLLLHVQEPAPTEYEEDDEDTPLSPASPPTTPQSSAVLLSQSEASSTGAAAQTAQPVVTRSGRVSRPNPHYQDYVTG</sequence>
<dbReference type="Proteomes" id="UP000281406">
    <property type="component" value="Unassembled WGS sequence"/>
</dbReference>
<feature type="domain" description="CCHC-type" evidence="3">
    <location>
        <begin position="270"/>
        <end position="284"/>
    </location>
</feature>
<keyword evidence="1" id="KW-0863">Zinc-finger</keyword>
<dbReference type="GO" id="GO:0008270">
    <property type="term" value="F:zinc ion binding"/>
    <property type="evidence" value="ECO:0007669"/>
    <property type="project" value="UniProtKB-KW"/>
</dbReference>
<feature type="compositionally biased region" description="Pro residues" evidence="2">
    <location>
        <begin position="22"/>
        <end position="34"/>
    </location>
</feature>
<keyword evidence="1" id="KW-0479">Metal-binding</keyword>
<evidence type="ECO:0000313" key="5">
    <source>
        <dbReference type="Proteomes" id="UP000281406"/>
    </source>
</evidence>
<evidence type="ECO:0000313" key="4">
    <source>
        <dbReference type="EMBL" id="ROL53557.1"/>
    </source>
</evidence>
<evidence type="ECO:0000256" key="2">
    <source>
        <dbReference type="SAM" id="MobiDB-lite"/>
    </source>
</evidence>
<evidence type="ECO:0000256" key="1">
    <source>
        <dbReference type="PROSITE-ProRule" id="PRU00047"/>
    </source>
</evidence>
<dbReference type="InterPro" id="IPR001878">
    <property type="entry name" value="Znf_CCHC"/>
</dbReference>
<reference evidence="4 5" key="1">
    <citation type="submission" date="2018-10" db="EMBL/GenBank/DDBJ databases">
        <title>Genome assembly for a Yunnan-Guizhou Plateau 3E fish, Anabarilius grahami (Regan), and its evolutionary and genetic applications.</title>
        <authorList>
            <person name="Jiang W."/>
        </authorList>
    </citation>
    <scope>NUCLEOTIDE SEQUENCE [LARGE SCALE GENOMIC DNA]</scope>
    <source>
        <strain evidence="4">AG-KIZ</strain>
        <tissue evidence="4">Muscle</tissue>
    </source>
</reference>
<keyword evidence="1" id="KW-0862">Zinc</keyword>
<dbReference type="AlphaFoldDB" id="A0A3N0Z504"/>
<dbReference type="GO" id="GO:0003676">
    <property type="term" value="F:nucleic acid binding"/>
    <property type="evidence" value="ECO:0007669"/>
    <property type="project" value="InterPro"/>
</dbReference>
<feature type="region of interest" description="Disordered" evidence="2">
    <location>
        <begin position="16"/>
        <end position="41"/>
    </location>
</feature>
<gene>
    <name evidence="4" type="ORF">DPX16_2199</name>
</gene>
<dbReference type="OrthoDB" id="5989194at2759"/>
<dbReference type="PANTHER" id="PTHR15503:SF22">
    <property type="entry name" value="TRANSPOSON TY3-I GAG POLYPROTEIN"/>
    <property type="match status" value="1"/>
</dbReference>
<evidence type="ECO:0000259" key="3">
    <source>
        <dbReference type="PROSITE" id="PS50158"/>
    </source>
</evidence>
<proteinExistence type="predicted"/>
<dbReference type="CDD" id="cd00303">
    <property type="entry name" value="retropepsin_like"/>
    <property type="match status" value="1"/>
</dbReference>
<dbReference type="EMBL" id="RJVU01008195">
    <property type="protein sequence ID" value="ROL53557.1"/>
    <property type="molecule type" value="Genomic_DNA"/>
</dbReference>
<dbReference type="Pfam" id="PF19259">
    <property type="entry name" value="Ty3_capsid"/>
    <property type="match status" value="1"/>
</dbReference>
<protein>
    <submittedName>
        <fullName evidence="4">Retrotransposon-derived protein PEG10</fullName>
    </submittedName>
</protein>
<name>A0A3N0Z504_ANAGA</name>
<keyword evidence="5" id="KW-1185">Reference proteome</keyword>
<feature type="compositionally biased region" description="Low complexity" evidence="2">
    <location>
        <begin position="858"/>
        <end position="881"/>
    </location>
</feature>
<accession>A0A3N0Z504</accession>
<dbReference type="InterPro" id="IPR032567">
    <property type="entry name" value="RTL1-rel"/>
</dbReference>
<dbReference type="PROSITE" id="PS50158">
    <property type="entry name" value="ZF_CCHC"/>
    <property type="match status" value="1"/>
</dbReference>
<feature type="region of interest" description="Disordered" evidence="2">
    <location>
        <begin position="836"/>
        <end position="903"/>
    </location>
</feature>
<comment type="caution">
    <text evidence="4">The sequence shown here is derived from an EMBL/GenBank/DDBJ whole genome shotgun (WGS) entry which is preliminary data.</text>
</comment>
<organism evidence="4 5">
    <name type="scientific">Anabarilius grahami</name>
    <name type="common">Kanglang fish</name>
    <name type="synonym">Barilius grahami</name>
    <dbReference type="NCBI Taxonomy" id="495550"/>
    <lineage>
        <taxon>Eukaryota</taxon>
        <taxon>Metazoa</taxon>
        <taxon>Chordata</taxon>
        <taxon>Craniata</taxon>
        <taxon>Vertebrata</taxon>
        <taxon>Euteleostomi</taxon>
        <taxon>Actinopterygii</taxon>
        <taxon>Neopterygii</taxon>
        <taxon>Teleostei</taxon>
        <taxon>Ostariophysi</taxon>
        <taxon>Cypriniformes</taxon>
        <taxon>Xenocyprididae</taxon>
        <taxon>Xenocypridinae</taxon>
        <taxon>Xenocypridinae incertae sedis</taxon>
        <taxon>Anabarilius</taxon>
    </lineage>
</organism>